<feature type="transmembrane region" description="Helical" evidence="1">
    <location>
        <begin position="224"/>
        <end position="242"/>
    </location>
</feature>
<dbReference type="Pfam" id="PF14329">
    <property type="entry name" value="DUF4386"/>
    <property type="match status" value="1"/>
</dbReference>
<feature type="transmembrane region" description="Helical" evidence="1">
    <location>
        <begin position="63"/>
        <end position="87"/>
    </location>
</feature>
<keyword evidence="3" id="KW-1185">Reference proteome</keyword>
<dbReference type="EMBL" id="BOOJ01000029">
    <property type="protein sequence ID" value="GIH92873.1"/>
    <property type="molecule type" value="Genomic_DNA"/>
</dbReference>
<accession>A0A8J3SER5</accession>
<proteinExistence type="predicted"/>
<comment type="caution">
    <text evidence="2">The sequence shown here is derived from an EMBL/GenBank/DDBJ whole genome shotgun (WGS) entry which is preliminary data.</text>
</comment>
<organism evidence="2 3">
    <name type="scientific">Planobispora siamensis</name>
    <dbReference type="NCBI Taxonomy" id="936338"/>
    <lineage>
        <taxon>Bacteria</taxon>
        <taxon>Bacillati</taxon>
        <taxon>Actinomycetota</taxon>
        <taxon>Actinomycetes</taxon>
        <taxon>Streptosporangiales</taxon>
        <taxon>Streptosporangiaceae</taxon>
        <taxon>Planobispora</taxon>
    </lineage>
</organism>
<evidence type="ECO:0008006" key="4">
    <source>
        <dbReference type="Google" id="ProtNLM"/>
    </source>
</evidence>
<feature type="transmembrane region" description="Helical" evidence="1">
    <location>
        <begin position="21"/>
        <end position="43"/>
    </location>
</feature>
<protein>
    <recommendedName>
        <fullName evidence="4">DUF4386 family protein</fullName>
    </recommendedName>
</protein>
<evidence type="ECO:0000313" key="3">
    <source>
        <dbReference type="Proteomes" id="UP000619788"/>
    </source>
</evidence>
<sequence>MNSTTRAPATATRTPHTLTAILLIVGAVVVNTAFALLGTAFDYPDVLQYPAEEVLRRFHADRVQITALFLLLAAGAALLAPIAVWTARLAGTGPLPRTSVAVGVAAAAVQVVGLLRWPLLVPALAATVADPGATAIARAAAVERFHTLHTLLGQIVGEAFGYLLTAAWTVLIVVALRRGDTAHPVVHRFVLGRFSAGLALLSVPLILTGLLVPLGAPGADLANFIGYVAWSLWLVVFGVGLLRDSRQQVRAIAGQATGSRA</sequence>
<name>A0A8J3SER5_9ACTN</name>
<evidence type="ECO:0000256" key="1">
    <source>
        <dbReference type="SAM" id="Phobius"/>
    </source>
</evidence>
<evidence type="ECO:0000313" key="2">
    <source>
        <dbReference type="EMBL" id="GIH92873.1"/>
    </source>
</evidence>
<dbReference type="AlphaFoldDB" id="A0A8J3SER5"/>
<dbReference type="InterPro" id="IPR025495">
    <property type="entry name" value="DUF4386"/>
</dbReference>
<feature type="transmembrane region" description="Helical" evidence="1">
    <location>
        <begin position="159"/>
        <end position="177"/>
    </location>
</feature>
<keyword evidence="1" id="KW-1133">Transmembrane helix</keyword>
<keyword evidence="1" id="KW-0812">Transmembrane</keyword>
<gene>
    <name evidence="2" type="ORF">Psi01_35030</name>
</gene>
<feature type="transmembrane region" description="Helical" evidence="1">
    <location>
        <begin position="99"/>
        <end position="119"/>
    </location>
</feature>
<dbReference type="RefSeq" id="WP_204065062.1">
    <property type="nucleotide sequence ID" value="NZ_BOOJ01000029.1"/>
</dbReference>
<dbReference type="Proteomes" id="UP000619788">
    <property type="component" value="Unassembled WGS sequence"/>
</dbReference>
<feature type="transmembrane region" description="Helical" evidence="1">
    <location>
        <begin position="189"/>
        <end position="212"/>
    </location>
</feature>
<keyword evidence="1" id="KW-0472">Membrane</keyword>
<reference evidence="2 3" key="1">
    <citation type="submission" date="2021-01" db="EMBL/GenBank/DDBJ databases">
        <title>Whole genome shotgun sequence of Planobispora siamensis NBRC 107568.</title>
        <authorList>
            <person name="Komaki H."/>
            <person name="Tamura T."/>
        </authorList>
    </citation>
    <scope>NUCLEOTIDE SEQUENCE [LARGE SCALE GENOMIC DNA]</scope>
    <source>
        <strain evidence="2 3">NBRC 107568</strain>
    </source>
</reference>